<evidence type="ECO:0000259" key="2">
    <source>
        <dbReference type="Pfam" id="PF00535"/>
    </source>
</evidence>
<keyword evidence="1" id="KW-0812">Transmembrane</keyword>
<organism evidence="3 4">
    <name type="scientific">Marinobacter salsuginis</name>
    <dbReference type="NCBI Taxonomy" id="418719"/>
    <lineage>
        <taxon>Bacteria</taxon>
        <taxon>Pseudomonadati</taxon>
        <taxon>Pseudomonadota</taxon>
        <taxon>Gammaproteobacteria</taxon>
        <taxon>Pseudomonadales</taxon>
        <taxon>Marinobacteraceae</taxon>
        <taxon>Marinobacter</taxon>
    </lineage>
</organism>
<proteinExistence type="predicted"/>
<accession>A0A5M3PIT2</accession>
<evidence type="ECO:0000256" key="1">
    <source>
        <dbReference type="SAM" id="Phobius"/>
    </source>
</evidence>
<dbReference type="InterPro" id="IPR029044">
    <property type="entry name" value="Nucleotide-diphossugar_trans"/>
</dbReference>
<dbReference type="Pfam" id="PF00535">
    <property type="entry name" value="Glycos_transf_2"/>
    <property type="match status" value="1"/>
</dbReference>
<dbReference type="AlphaFoldDB" id="A0A5M3PIT2"/>
<dbReference type="EMBL" id="BGZH01000001">
    <property type="protein sequence ID" value="GBO82755.1"/>
    <property type="molecule type" value="Genomic_DNA"/>
</dbReference>
<dbReference type="PANTHER" id="PTHR43685:SF2">
    <property type="entry name" value="GLYCOSYLTRANSFERASE 2-LIKE DOMAIN-CONTAINING PROTEIN"/>
    <property type="match status" value="1"/>
</dbReference>
<keyword evidence="1" id="KW-0472">Membrane</keyword>
<feature type="domain" description="Glycosyltransferase 2-like" evidence="2">
    <location>
        <begin position="5"/>
        <end position="112"/>
    </location>
</feature>
<dbReference type="InterPro" id="IPR001173">
    <property type="entry name" value="Glyco_trans_2-like"/>
</dbReference>
<keyword evidence="1" id="KW-1133">Transmembrane helix</keyword>
<evidence type="ECO:0000313" key="4">
    <source>
        <dbReference type="Proteomes" id="UP000340077"/>
    </source>
</evidence>
<name>A0A5M3PIT2_9GAMM</name>
<dbReference type="InterPro" id="IPR050834">
    <property type="entry name" value="Glycosyltransf_2"/>
</dbReference>
<feature type="transmembrane region" description="Helical" evidence="1">
    <location>
        <begin position="252"/>
        <end position="271"/>
    </location>
</feature>
<dbReference type="Proteomes" id="UP000340077">
    <property type="component" value="Unassembled WGS sequence"/>
</dbReference>
<dbReference type="RefSeq" id="WP_069183473.1">
    <property type="nucleotide sequence ID" value="NZ_BGZH01000001.1"/>
</dbReference>
<keyword evidence="4" id="KW-1185">Reference proteome</keyword>
<gene>
    <name evidence="3" type="ORF">MS5N3_02060</name>
</gene>
<evidence type="ECO:0000313" key="3">
    <source>
        <dbReference type="EMBL" id="GBO82755.1"/>
    </source>
</evidence>
<dbReference type="Gene3D" id="3.90.550.10">
    <property type="entry name" value="Spore Coat Polysaccharide Biosynthesis Protein SpsA, Chain A"/>
    <property type="match status" value="1"/>
</dbReference>
<sequence length="310" mass="34406">MTIFTIVIPCFNEAEHIGMCLSSLNNQNFPRNQFEIIVVDNGSEDASVEISQALADRTIVYPDGKVGAVRNKGASEAKGQNLVFIDADCTLDNDWLNRALKLLSRDANTAFGGGCLLPPNASWIEKCWLLEGRDGNTLPKELIGCSIVTPRKVFKDIGGFDECMASGEDSELSARLKSAGYIVNMTRCLNVTHWGNAKTQFDFFNRQAWHAEQYKKSWRSNIKDPIFLLALVFCTSTVATLVLLPIGSTKTFLGIILLAVAPSALTVKRYFRTNRGPHNIKEALCSYYLDALYLTGRAWGLLRIALERVK</sequence>
<comment type="caution">
    <text evidence="3">The sequence shown here is derived from an EMBL/GenBank/DDBJ whole genome shotgun (WGS) entry which is preliminary data.</text>
</comment>
<feature type="transmembrane region" description="Helical" evidence="1">
    <location>
        <begin position="226"/>
        <end position="246"/>
    </location>
</feature>
<reference evidence="3 4" key="1">
    <citation type="journal article" date="2019" name="J. Gen. Appl. Microbiol.">
        <title>Aerobic degradation of cis-dichloroethene by the marine bacterium Marinobacter salsuginis strain 5N-3.</title>
        <authorList>
            <person name="Inoue Y."/>
            <person name="Fukunaga Y."/>
            <person name="Katsumata H."/>
            <person name="Ohji S."/>
            <person name="Hosoyama A."/>
            <person name="Mori K."/>
            <person name="Ando K."/>
        </authorList>
    </citation>
    <scope>NUCLEOTIDE SEQUENCE [LARGE SCALE GENOMIC DNA]</scope>
    <source>
        <strain evidence="3 4">5N-3</strain>
    </source>
</reference>
<dbReference type="SUPFAM" id="SSF53448">
    <property type="entry name" value="Nucleotide-diphospho-sugar transferases"/>
    <property type="match status" value="1"/>
</dbReference>
<protein>
    <recommendedName>
        <fullName evidence="2">Glycosyltransferase 2-like domain-containing protein</fullName>
    </recommendedName>
</protein>
<dbReference type="PANTHER" id="PTHR43685">
    <property type="entry name" value="GLYCOSYLTRANSFERASE"/>
    <property type="match status" value="1"/>
</dbReference>